<keyword evidence="2" id="KW-1185">Reference proteome</keyword>
<organism evidence="1 2">
    <name type="scientific">Racocetra persica</name>
    <dbReference type="NCBI Taxonomy" id="160502"/>
    <lineage>
        <taxon>Eukaryota</taxon>
        <taxon>Fungi</taxon>
        <taxon>Fungi incertae sedis</taxon>
        <taxon>Mucoromycota</taxon>
        <taxon>Glomeromycotina</taxon>
        <taxon>Glomeromycetes</taxon>
        <taxon>Diversisporales</taxon>
        <taxon>Gigasporaceae</taxon>
        <taxon>Racocetra</taxon>
    </lineage>
</organism>
<dbReference type="EMBL" id="CAJVQC010096742">
    <property type="protein sequence ID" value="CAG8829161.1"/>
    <property type="molecule type" value="Genomic_DNA"/>
</dbReference>
<evidence type="ECO:0000313" key="1">
    <source>
        <dbReference type="EMBL" id="CAG8829161.1"/>
    </source>
</evidence>
<gene>
    <name evidence="1" type="ORF">RPERSI_LOCUS27429</name>
</gene>
<protein>
    <submittedName>
        <fullName evidence="1">3624_t:CDS:1</fullName>
    </submittedName>
</protein>
<reference evidence="1" key="1">
    <citation type="submission" date="2021-06" db="EMBL/GenBank/DDBJ databases">
        <authorList>
            <person name="Kallberg Y."/>
            <person name="Tangrot J."/>
            <person name="Rosling A."/>
        </authorList>
    </citation>
    <scope>NUCLEOTIDE SEQUENCE</scope>
    <source>
        <strain evidence="1">MA461A</strain>
    </source>
</reference>
<evidence type="ECO:0000313" key="2">
    <source>
        <dbReference type="Proteomes" id="UP000789920"/>
    </source>
</evidence>
<sequence length="125" mass="14156">MPVLDLKLYTTISVCVALVAFLYSCDIFTLPFTTSFQKWFLFTSSLTPVDNSQNEACIDVSTEHRSSNNIDESWDVPEKSPHVATSVFQNMLAERYLTPRKPVGSMGPFLTSLFNFLQKEKTCVM</sequence>
<name>A0ACA9S684_9GLOM</name>
<dbReference type="Proteomes" id="UP000789920">
    <property type="component" value="Unassembled WGS sequence"/>
</dbReference>
<feature type="non-terminal residue" evidence="1">
    <location>
        <position position="125"/>
    </location>
</feature>
<comment type="caution">
    <text evidence="1">The sequence shown here is derived from an EMBL/GenBank/DDBJ whole genome shotgun (WGS) entry which is preliminary data.</text>
</comment>
<proteinExistence type="predicted"/>
<accession>A0ACA9S684</accession>